<protein>
    <recommendedName>
        <fullName evidence="6">Transport permease protein</fullName>
    </recommendedName>
</protein>
<evidence type="ECO:0000256" key="6">
    <source>
        <dbReference type="RuleBase" id="RU361157"/>
    </source>
</evidence>
<dbReference type="Pfam" id="PF01061">
    <property type="entry name" value="ABC2_membrane"/>
    <property type="match status" value="1"/>
</dbReference>
<reference evidence="8 9" key="1">
    <citation type="journal article" date="2009" name="Stand. Genomic Sci.">
        <title>Complete genome sequence of Kytococcus sedentarius type strain (541).</title>
        <authorList>
            <person name="Sims D."/>
            <person name="Brettin T."/>
            <person name="Detter J.C."/>
            <person name="Han C."/>
            <person name="Lapidus A."/>
            <person name="Copeland A."/>
            <person name="Glavina Del Rio T."/>
            <person name="Nolan M."/>
            <person name="Chen F."/>
            <person name="Lucas S."/>
            <person name="Tice H."/>
            <person name="Cheng J.F."/>
            <person name="Bruce D."/>
            <person name="Goodwin L."/>
            <person name="Pitluck S."/>
            <person name="Ovchinnikova G."/>
            <person name="Pati A."/>
            <person name="Ivanova N."/>
            <person name="Mavrommatis K."/>
            <person name="Chen A."/>
            <person name="Palaniappan K."/>
            <person name="D'haeseleer P."/>
            <person name="Chain P."/>
            <person name="Bristow J."/>
            <person name="Eisen J.A."/>
            <person name="Markowitz V."/>
            <person name="Hugenholtz P."/>
            <person name="Schneider S."/>
            <person name="Goker M."/>
            <person name="Pukall R."/>
            <person name="Kyrpides N.C."/>
            <person name="Klenk H.P."/>
        </authorList>
    </citation>
    <scope>NUCLEOTIDE SEQUENCE [LARGE SCALE GENOMIC DNA]</scope>
    <source>
        <strain evidence="9">ATCC 14392 / DSM 20547 / JCM 11482 / CCUG 33030 / NBRC 15357 / NCTC 11040 / CCM 314 / 541</strain>
    </source>
</reference>
<proteinExistence type="inferred from homology"/>
<dbReference type="GO" id="GO:0140359">
    <property type="term" value="F:ABC-type transporter activity"/>
    <property type="evidence" value="ECO:0007669"/>
    <property type="project" value="InterPro"/>
</dbReference>
<feature type="transmembrane region" description="Helical" evidence="6">
    <location>
        <begin position="168"/>
        <end position="188"/>
    </location>
</feature>
<dbReference type="AlphaFoldDB" id="C7NEW0"/>
<dbReference type="PANTHER" id="PTHR43229:SF2">
    <property type="entry name" value="NODULATION PROTEIN J"/>
    <property type="match status" value="1"/>
</dbReference>
<evidence type="ECO:0000256" key="3">
    <source>
        <dbReference type="ARBA" id="ARBA00022989"/>
    </source>
</evidence>
<keyword evidence="9" id="KW-1185">Reference proteome</keyword>
<keyword evidence="6" id="KW-0813">Transport</keyword>
<keyword evidence="6" id="KW-1003">Cell membrane</keyword>
<dbReference type="InterPro" id="IPR000412">
    <property type="entry name" value="ABC_2_transport"/>
</dbReference>
<comment type="similarity">
    <text evidence="6">Belongs to the ABC-2 integral membrane protein family.</text>
</comment>
<dbReference type="PROSITE" id="PS51012">
    <property type="entry name" value="ABC_TM2"/>
    <property type="match status" value="1"/>
</dbReference>
<feature type="transmembrane region" description="Helical" evidence="6">
    <location>
        <begin position="237"/>
        <end position="257"/>
    </location>
</feature>
<evidence type="ECO:0000256" key="5">
    <source>
        <dbReference type="ARBA" id="ARBA00023251"/>
    </source>
</evidence>
<dbReference type="EMBL" id="CP001686">
    <property type="protein sequence ID" value="ACV05784.1"/>
    <property type="molecule type" value="Genomic_DNA"/>
</dbReference>
<keyword evidence="4 6" id="KW-0472">Membrane</keyword>
<evidence type="ECO:0000313" key="8">
    <source>
        <dbReference type="EMBL" id="ACV05784.1"/>
    </source>
</evidence>
<feature type="transmembrane region" description="Helical" evidence="6">
    <location>
        <begin position="138"/>
        <end position="161"/>
    </location>
</feature>
<evidence type="ECO:0000256" key="4">
    <source>
        <dbReference type="ARBA" id="ARBA00023136"/>
    </source>
</evidence>
<dbReference type="InterPro" id="IPR047817">
    <property type="entry name" value="ABC2_TM_bact-type"/>
</dbReference>
<organism evidence="8 9">
    <name type="scientific">Kytococcus sedentarius (strain ATCC 14392 / DSM 20547 / JCM 11482 / CCUG 33030 / NBRC 15357 / NCTC 11040 / CCM 314 / 541)</name>
    <name type="common">Micrococcus sedentarius</name>
    <dbReference type="NCBI Taxonomy" id="478801"/>
    <lineage>
        <taxon>Bacteria</taxon>
        <taxon>Bacillati</taxon>
        <taxon>Actinomycetota</taxon>
        <taxon>Actinomycetes</taxon>
        <taxon>Micrococcales</taxon>
        <taxon>Kytococcaceae</taxon>
        <taxon>Kytococcus</taxon>
    </lineage>
</organism>
<feature type="transmembrane region" description="Helical" evidence="6">
    <location>
        <begin position="58"/>
        <end position="80"/>
    </location>
</feature>
<dbReference type="InterPro" id="IPR013525">
    <property type="entry name" value="ABC2_TM"/>
</dbReference>
<dbReference type="GO" id="GO:0043190">
    <property type="term" value="C:ATP-binding cassette (ABC) transporter complex"/>
    <property type="evidence" value="ECO:0007669"/>
    <property type="project" value="InterPro"/>
</dbReference>
<evidence type="ECO:0000256" key="1">
    <source>
        <dbReference type="ARBA" id="ARBA00004141"/>
    </source>
</evidence>
<feature type="domain" description="ABC transmembrane type-2" evidence="7">
    <location>
        <begin position="23"/>
        <end position="262"/>
    </location>
</feature>
<dbReference type="PIRSF" id="PIRSF006648">
    <property type="entry name" value="DrrB"/>
    <property type="match status" value="1"/>
</dbReference>
<dbReference type="InterPro" id="IPR051784">
    <property type="entry name" value="Nod_factor_ABC_transporter"/>
</dbReference>
<accession>C7NEW0</accession>
<evidence type="ECO:0000259" key="7">
    <source>
        <dbReference type="PROSITE" id="PS51012"/>
    </source>
</evidence>
<dbReference type="eggNOG" id="COG0842">
    <property type="taxonomic scope" value="Bacteria"/>
</dbReference>
<keyword evidence="5" id="KW-0046">Antibiotic resistance</keyword>
<name>C7NEW0_KYTSD</name>
<keyword evidence="3 6" id="KW-1133">Transmembrane helix</keyword>
<dbReference type="RefSeq" id="WP_012802199.1">
    <property type="nucleotide sequence ID" value="NC_013169.1"/>
</dbReference>
<sequence>MNLVTDGLTILRRNLIQLKRVPDLILFTLFQPIMFIVLFGYVFGAAIGGGDGANYRSFLIAGIFAQTILFGSTITGSSLAEDMQKGIIDRFRTLPMAPSAVLLGRTLADLINNVLVLVIMSVTGLVIGWRITGGFWEAVAGFALMLGFAYAFSWVMAFLGLLVRTPEVLNNATFMVLFPLTFISNAFAPPEQFPSVLRAIAGWNPISTLTQSVRDLFGNNMPGLEPDRYTWALQHPIVYTLIWLVILVGVFAPLATLQYQRAGQR</sequence>
<dbReference type="KEGG" id="kse:Ksed_07250"/>
<dbReference type="GO" id="GO:0046677">
    <property type="term" value="P:response to antibiotic"/>
    <property type="evidence" value="ECO:0007669"/>
    <property type="project" value="UniProtKB-KW"/>
</dbReference>
<dbReference type="PRINTS" id="PR00164">
    <property type="entry name" value="ABC2TRNSPORT"/>
</dbReference>
<keyword evidence="2 6" id="KW-0812">Transmembrane</keyword>
<feature type="transmembrane region" description="Helical" evidence="6">
    <location>
        <begin position="110"/>
        <end position="132"/>
    </location>
</feature>
<evidence type="ECO:0000256" key="2">
    <source>
        <dbReference type="ARBA" id="ARBA00022692"/>
    </source>
</evidence>
<comment type="subcellular location">
    <subcellularLocation>
        <location evidence="6">Cell membrane</location>
        <topology evidence="6">Multi-pass membrane protein</topology>
    </subcellularLocation>
    <subcellularLocation>
        <location evidence="1">Membrane</location>
        <topology evidence="1">Multi-pass membrane protein</topology>
    </subcellularLocation>
</comment>
<gene>
    <name evidence="8" type="ordered locus">Ksed_07250</name>
</gene>
<dbReference type="HOGENOM" id="CLU_039483_2_0_11"/>
<dbReference type="STRING" id="478801.Ksed_07250"/>
<dbReference type="Proteomes" id="UP000006666">
    <property type="component" value="Chromosome"/>
</dbReference>
<dbReference type="PANTHER" id="PTHR43229">
    <property type="entry name" value="NODULATION PROTEIN J"/>
    <property type="match status" value="1"/>
</dbReference>
<evidence type="ECO:0000313" key="9">
    <source>
        <dbReference type="Proteomes" id="UP000006666"/>
    </source>
</evidence>
<feature type="transmembrane region" description="Helical" evidence="6">
    <location>
        <begin position="21"/>
        <end position="46"/>
    </location>
</feature>